<dbReference type="AlphaFoldDB" id="A0A9Q1BX76"/>
<dbReference type="SUPFAM" id="SSF53098">
    <property type="entry name" value="Ribonuclease H-like"/>
    <property type="match status" value="1"/>
</dbReference>
<organism evidence="2 3">
    <name type="scientific">Holothuria leucospilota</name>
    <name type="common">Black long sea cucumber</name>
    <name type="synonym">Mertensiothuria leucospilota</name>
    <dbReference type="NCBI Taxonomy" id="206669"/>
    <lineage>
        <taxon>Eukaryota</taxon>
        <taxon>Metazoa</taxon>
        <taxon>Echinodermata</taxon>
        <taxon>Eleutherozoa</taxon>
        <taxon>Echinozoa</taxon>
        <taxon>Holothuroidea</taxon>
        <taxon>Aspidochirotacea</taxon>
        <taxon>Aspidochirotida</taxon>
        <taxon>Holothuriidae</taxon>
        <taxon>Holothuria</taxon>
    </lineage>
</organism>
<dbReference type="PANTHER" id="PTHR37984">
    <property type="entry name" value="PROTEIN CBG26694"/>
    <property type="match status" value="1"/>
</dbReference>
<dbReference type="GO" id="GO:0003676">
    <property type="term" value="F:nucleic acid binding"/>
    <property type="evidence" value="ECO:0007669"/>
    <property type="project" value="InterPro"/>
</dbReference>
<dbReference type="Gene3D" id="2.30.30.850">
    <property type="match status" value="1"/>
</dbReference>
<dbReference type="InterPro" id="IPR050951">
    <property type="entry name" value="Retrovirus_Pol_polyprotein"/>
</dbReference>
<evidence type="ECO:0000256" key="1">
    <source>
        <dbReference type="SAM" id="MobiDB-lite"/>
    </source>
</evidence>
<dbReference type="Gene3D" id="3.30.420.10">
    <property type="entry name" value="Ribonuclease H-like superfamily/Ribonuclease H"/>
    <property type="match status" value="1"/>
</dbReference>
<feature type="region of interest" description="Disordered" evidence="1">
    <location>
        <begin position="169"/>
        <end position="215"/>
    </location>
</feature>
<dbReference type="PANTHER" id="PTHR37984:SF5">
    <property type="entry name" value="PROTEIN NYNRIN-LIKE"/>
    <property type="match status" value="1"/>
</dbReference>
<name>A0A9Q1BX76_HOLLE</name>
<comment type="caution">
    <text evidence="2">The sequence shown here is derived from an EMBL/GenBank/DDBJ whole genome shotgun (WGS) entry which is preliminary data.</text>
</comment>
<dbReference type="EMBL" id="JAIZAY010000010">
    <property type="protein sequence ID" value="KAJ8034387.1"/>
    <property type="molecule type" value="Genomic_DNA"/>
</dbReference>
<keyword evidence="3" id="KW-1185">Reference proteome</keyword>
<evidence type="ECO:0008006" key="4">
    <source>
        <dbReference type="Google" id="ProtNLM"/>
    </source>
</evidence>
<evidence type="ECO:0000313" key="2">
    <source>
        <dbReference type="EMBL" id="KAJ8034387.1"/>
    </source>
</evidence>
<protein>
    <recommendedName>
        <fullName evidence="4">Integrase catalytic domain-containing protein</fullName>
    </recommendedName>
</protein>
<sequence>MNRTLKDQVAKFVQDTNEEWNRLLSCIELAYNSTVNSSTGFSPFYLVHGREPNLPVTLSVSNDNSCTTTPSMYANLLYSRLCHAFNIVRNNILQAQDNQSYYHDRTSRFEPYEPGDLVWVTNAAQSRNKLAPKWIGPFTVLESLNDGITYKVIRRGPAAHPQVLHYNRLKPYRQQELGPETPTSTRSDLPQSEGGSVVPAYSALSGSLPLTPQPV</sequence>
<dbReference type="InterPro" id="IPR012337">
    <property type="entry name" value="RNaseH-like_sf"/>
</dbReference>
<gene>
    <name evidence="2" type="ORF">HOLleu_21199</name>
</gene>
<dbReference type="Proteomes" id="UP001152320">
    <property type="component" value="Chromosome 10"/>
</dbReference>
<proteinExistence type="predicted"/>
<evidence type="ECO:0000313" key="3">
    <source>
        <dbReference type="Proteomes" id="UP001152320"/>
    </source>
</evidence>
<dbReference type="InterPro" id="IPR036397">
    <property type="entry name" value="RNaseH_sf"/>
</dbReference>
<feature type="compositionally biased region" description="Polar residues" evidence="1">
    <location>
        <begin position="204"/>
        <end position="215"/>
    </location>
</feature>
<feature type="compositionally biased region" description="Polar residues" evidence="1">
    <location>
        <begin position="181"/>
        <end position="194"/>
    </location>
</feature>
<dbReference type="OrthoDB" id="8892477at2759"/>
<accession>A0A9Q1BX76</accession>
<reference evidence="2" key="1">
    <citation type="submission" date="2021-10" db="EMBL/GenBank/DDBJ databases">
        <title>Tropical sea cucumber genome reveals ecological adaptation and Cuvierian tubules defense mechanism.</title>
        <authorList>
            <person name="Chen T."/>
        </authorList>
    </citation>
    <scope>NUCLEOTIDE SEQUENCE</scope>
    <source>
        <strain evidence="2">Nanhai2018</strain>
        <tissue evidence="2">Muscle</tissue>
    </source>
</reference>